<comment type="caution">
    <text evidence="2">The sequence shown here is derived from an EMBL/GenBank/DDBJ whole genome shotgun (WGS) entry which is preliminary data.</text>
</comment>
<protein>
    <recommendedName>
        <fullName evidence="1">PRISE-like Rossmann-fold domain-containing protein</fullName>
    </recommendedName>
</protein>
<dbReference type="PANTHER" id="PTHR32487:SF29">
    <property type="entry name" value="NAD-DEPENDENT EPIMERASE_DEHYDRATASE DOMAIN-CONTAINING PROTEIN"/>
    <property type="match status" value="1"/>
</dbReference>
<accession>A0AAV9Q320</accession>
<dbReference type="PANTHER" id="PTHR32487">
    <property type="entry name" value="3-OXO-DELTA(4,5)-STEROID 5-BETA-REDUCTASE"/>
    <property type="match status" value="1"/>
</dbReference>
<dbReference type="InterPro" id="IPR036291">
    <property type="entry name" value="NAD(P)-bd_dom_sf"/>
</dbReference>
<feature type="domain" description="PRISE-like Rossmann-fold" evidence="1">
    <location>
        <begin position="27"/>
        <end position="307"/>
    </location>
</feature>
<keyword evidence="3" id="KW-1185">Reference proteome</keyword>
<organism evidence="2 3">
    <name type="scientific">Vermiconidia calcicola</name>
    <dbReference type="NCBI Taxonomy" id="1690605"/>
    <lineage>
        <taxon>Eukaryota</taxon>
        <taxon>Fungi</taxon>
        <taxon>Dikarya</taxon>
        <taxon>Ascomycota</taxon>
        <taxon>Pezizomycotina</taxon>
        <taxon>Dothideomycetes</taxon>
        <taxon>Dothideomycetidae</taxon>
        <taxon>Mycosphaerellales</taxon>
        <taxon>Extremaceae</taxon>
        <taxon>Vermiconidia</taxon>
    </lineage>
</organism>
<reference evidence="2 3" key="1">
    <citation type="submission" date="2023-06" db="EMBL/GenBank/DDBJ databases">
        <title>Black Yeasts Isolated from many extreme environments.</title>
        <authorList>
            <person name="Coleine C."/>
            <person name="Stajich J.E."/>
            <person name="Selbmann L."/>
        </authorList>
    </citation>
    <scope>NUCLEOTIDE SEQUENCE [LARGE SCALE GENOMIC DNA]</scope>
    <source>
        <strain evidence="2 3">CCFEE 5887</strain>
    </source>
</reference>
<dbReference type="Pfam" id="PF22917">
    <property type="entry name" value="PRISE"/>
    <property type="match status" value="1"/>
</dbReference>
<dbReference type="Proteomes" id="UP001345827">
    <property type="component" value="Unassembled WGS sequence"/>
</dbReference>
<evidence type="ECO:0000313" key="3">
    <source>
        <dbReference type="Proteomes" id="UP001345827"/>
    </source>
</evidence>
<dbReference type="Gene3D" id="3.40.50.720">
    <property type="entry name" value="NAD(P)-binding Rossmann-like Domain"/>
    <property type="match status" value="1"/>
</dbReference>
<evidence type="ECO:0000259" key="1">
    <source>
        <dbReference type="Pfam" id="PF22917"/>
    </source>
</evidence>
<dbReference type="EMBL" id="JAXLQG010000014">
    <property type="protein sequence ID" value="KAK5532943.1"/>
    <property type="molecule type" value="Genomic_DNA"/>
</dbReference>
<gene>
    <name evidence="2" type="ORF">LTR25_007647</name>
</gene>
<dbReference type="InterPro" id="IPR055222">
    <property type="entry name" value="PRISE-like_Rossmann-fold"/>
</dbReference>
<proteinExistence type="predicted"/>
<dbReference type="AlphaFoldDB" id="A0AAV9Q320"/>
<evidence type="ECO:0000313" key="2">
    <source>
        <dbReference type="EMBL" id="KAK5532943.1"/>
    </source>
</evidence>
<dbReference type="CDD" id="cd08948">
    <property type="entry name" value="5beta-POR_like_SDR_a"/>
    <property type="match status" value="1"/>
</dbReference>
<dbReference type="SUPFAM" id="SSF51735">
    <property type="entry name" value="NAD(P)-binding Rossmann-fold domains"/>
    <property type="match status" value="1"/>
</dbReference>
<name>A0AAV9Q320_9PEZI</name>
<sequence length="445" mass="50016">MSTQQVQSRGIYHGLPVYPDDVKGLTAIITGANGISGYYMLKVLSQDPERWSKIYCLSRRPPLLPDGLPANAEHIALDFLQEPEDIASVLRAKKLSSDNGNDKIHVFFFSYIQAEPKPGGGIWSDAQEMCRINSLLLDNFLKALTLASIRPKRFMLQTGAKNYGGHLGPTKLPQEETDPRVELEPNFYYPQEDLLFKYARDQDVGWNVCMPGPILGAVPDAAMNAAFPLAVYAAVSKHLGRPLEFPADIASWQMYQSMSSSMMNAYMEEWAVLTPSARDQKFNTCDNSSFTWEACWPRIAGWYGIGHTGPDTNPDTKWIEKQTRFNPRGYGDKGVSRRKFTFVEWARRPEVVRAWREIAEQNENGNDDGDGGLTQKGELKDVERVFGFLDGTVCRPAPLIFSTDKARKLGWHGFVDSCESLLEVFNDLAKIKMIPPVPMVDVKFN</sequence>